<dbReference type="Proteomes" id="UP000693970">
    <property type="component" value="Unassembled WGS sequence"/>
</dbReference>
<dbReference type="PROSITE" id="PS50216">
    <property type="entry name" value="DHHC"/>
    <property type="match status" value="1"/>
</dbReference>
<dbReference type="GO" id="GO:0019706">
    <property type="term" value="F:protein-cysteine S-palmitoyltransferase activity"/>
    <property type="evidence" value="ECO:0007669"/>
    <property type="project" value="UniProtKB-EC"/>
</dbReference>
<name>A0A9K3LK78_9STRA</name>
<dbReference type="Pfam" id="PF01529">
    <property type="entry name" value="DHHC"/>
    <property type="match status" value="1"/>
</dbReference>
<keyword evidence="3 10" id="KW-0812">Transmembrane</keyword>
<dbReference type="EMBL" id="JAGRRH010000009">
    <property type="protein sequence ID" value="KAG7363950.1"/>
    <property type="molecule type" value="Genomic_DNA"/>
</dbReference>
<organism evidence="13 14">
    <name type="scientific">Nitzschia inconspicua</name>
    <dbReference type="NCBI Taxonomy" id="303405"/>
    <lineage>
        <taxon>Eukaryota</taxon>
        <taxon>Sar</taxon>
        <taxon>Stramenopiles</taxon>
        <taxon>Ochrophyta</taxon>
        <taxon>Bacillariophyta</taxon>
        <taxon>Bacillariophyceae</taxon>
        <taxon>Bacillariophycidae</taxon>
        <taxon>Bacillariales</taxon>
        <taxon>Bacillariaceae</taxon>
        <taxon>Nitzschia</taxon>
    </lineage>
</organism>
<evidence type="ECO:0000256" key="10">
    <source>
        <dbReference type="RuleBase" id="RU079119"/>
    </source>
</evidence>
<comment type="subcellular location">
    <subcellularLocation>
        <location evidence="1">Endomembrane system</location>
        <topology evidence="1">Multi-pass membrane protein</topology>
    </subcellularLocation>
</comment>
<dbReference type="PANTHER" id="PTHR22883:SF43">
    <property type="entry name" value="PALMITOYLTRANSFERASE APP"/>
    <property type="match status" value="1"/>
</dbReference>
<gene>
    <name evidence="13" type="ORF">IV203_037152</name>
</gene>
<reference evidence="13" key="2">
    <citation type="submission" date="2021-04" db="EMBL/GenBank/DDBJ databases">
        <authorList>
            <person name="Podell S."/>
        </authorList>
    </citation>
    <scope>NUCLEOTIDE SEQUENCE</scope>
    <source>
        <strain evidence="13">Hildebrandi</strain>
    </source>
</reference>
<dbReference type="InterPro" id="IPR039859">
    <property type="entry name" value="PFA4/ZDH16/20/ERF2-like"/>
</dbReference>
<dbReference type="InterPro" id="IPR001594">
    <property type="entry name" value="Palmitoyltrfase_DHHC"/>
</dbReference>
<dbReference type="OrthoDB" id="9909019at2759"/>
<evidence type="ECO:0000313" key="13">
    <source>
        <dbReference type="EMBL" id="KAG7363950.1"/>
    </source>
</evidence>
<sequence>MENHQETNILASNDVEKGDSSQSHEEPNTPEETITCNPSQILGSAVDDKDTSPAVENKCNGQSNIPIEQLPPLPKQDHDSIRQETIGGTFLVLLFIAIFVSFTHGVALIAVKTIPKQSIAYNILLGLIYAQAALAIVCLLGIQHVDPGIISRTTETCYPIPPTMQPWVLANRKRPSLNASNDNNNNNNNNNDVSLQQLQPQHSHLEISDNFIQYKQTINGQTMEGDRPNDRTDEETMASPIVSYQHCNDESRPHKPPELYIAGSDGRVYCTRCLVWRQPGINHFHCGTCQRCVSYYDHHCTFFGRCIAGKLWHIGRKSGGNYFFFVLILVDAVMAYLTTAAALMYSLSLKYGPEWVVPIGLVVLLFLHMHVMRRNPSRLCIVCRRCVVKACYLLGKRC</sequence>
<dbReference type="AlphaFoldDB" id="A0A9K3LK78"/>
<evidence type="ECO:0000259" key="12">
    <source>
        <dbReference type="Pfam" id="PF01529"/>
    </source>
</evidence>
<evidence type="ECO:0000313" key="14">
    <source>
        <dbReference type="Proteomes" id="UP000693970"/>
    </source>
</evidence>
<feature type="compositionally biased region" description="Polar residues" evidence="11">
    <location>
        <begin position="1"/>
        <end position="11"/>
    </location>
</feature>
<comment type="similarity">
    <text evidence="10">Belongs to the DHHC palmitoyltransferase family.</text>
</comment>
<dbReference type="GO" id="GO:0005783">
    <property type="term" value="C:endoplasmic reticulum"/>
    <property type="evidence" value="ECO:0007669"/>
    <property type="project" value="TreeGrafter"/>
</dbReference>
<keyword evidence="14" id="KW-1185">Reference proteome</keyword>
<keyword evidence="4 10" id="KW-1133">Transmembrane helix</keyword>
<feature type="region of interest" description="Disordered" evidence="11">
    <location>
        <begin position="1"/>
        <end position="79"/>
    </location>
</feature>
<comment type="domain">
    <text evidence="10">The DHHC domain is required for palmitoyltransferase activity.</text>
</comment>
<comment type="caution">
    <text evidence="13">The sequence shown here is derived from an EMBL/GenBank/DDBJ whole genome shotgun (WGS) entry which is preliminary data.</text>
</comment>
<evidence type="ECO:0000256" key="11">
    <source>
        <dbReference type="SAM" id="MobiDB-lite"/>
    </source>
</evidence>
<dbReference type="GO" id="GO:0005794">
    <property type="term" value="C:Golgi apparatus"/>
    <property type="evidence" value="ECO:0007669"/>
    <property type="project" value="TreeGrafter"/>
</dbReference>
<keyword evidence="6" id="KW-0564">Palmitate</keyword>
<feature type="compositionally biased region" description="Low complexity" evidence="11">
    <location>
        <begin position="181"/>
        <end position="194"/>
    </location>
</feature>
<evidence type="ECO:0000256" key="4">
    <source>
        <dbReference type="ARBA" id="ARBA00022989"/>
    </source>
</evidence>
<feature type="transmembrane region" description="Helical" evidence="10">
    <location>
        <begin position="322"/>
        <end position="343"/>
    </location>
</feature>
<protein>
    <recommendedName>
        <fullName evidence="10">Palmitoyltransferase</fullName>
        <ecNumber evidence="10">2.3.1.225</ecNumber>
    </recommendedName>
</protein>
<evidence type="ECO:0000256" key="5">
    <source>
        <dbReference type="ARBA" id="ARBA00023136"/>
    </source>
</evidence>
<accession>A0A9K3LK78</accession>
<keyword evidence="2 10" id="KW-0808">Transferase</keyword>
<proteinExistence type="inferred from homology"/>
<feature type="domain" description="Palmitoyltransferase DHHC" evidence="12">
    <location>
        <begin position="265"/>
        <end position="346"/>
    </location>
</feature>
<keyword evidence="5 10" id="KW-0472">Membrane</keyword>
<feature type="transmembrane region" description="Helical" evidence="10">
    <location>
        <begin position="355"/>
        <end position="372"/>
    </location>
</feature>
<reference evidence="13" key="1">
    <citation type="journal article" date="2021" name="Sci. Rep.">
        <title>Diploid genomic architecture of Nitzschia inconspicua, an elite biomass production diatom.</title>
        <authorList>
            <person name="Oliver A."/>
            <person name="Podell S."/>
            <person name="Pinowska A."/>
            <person name="Traller J.C."/>
            <person name="Smith S.R."/>
            <person name="McClure R."/>
            <person name="Beliaev A."/>
            <person name="Bohutskyi P."/>
            <person name="Hill E.A."/>
            <person name="Rabines A."/>
            <person name="Zheng H."/>
            <person name="Allen L.Z."/>
            <person name="Kuo A."/>
            <person name="Grigoriev I.V."/>
            <person name="Allen A.E."/>
            <person name="Hazlebeck D."/>
            <person name="Allen E.E."/>
        </authorList>
    </citation>
    <scope>NUCLEOTIDE SEQUENCE</scope>
    <source>
        <strain evidence="13">Hildebrandi</strain>
    </source>
</reference>
<feature type="compositionally biased region" description="Polar residues" evidence="11">
    <location>
        <begin position="30"/>
        <end position="42"/>
    </location>
</feature>
<evidence type="ECO:0000256" key="8">
    <source>
        <dbReference type="ARBA" id="ARBA00023315"/>
    </source>
</evidence>
<dbReference type="EC" id="2.3.1.225" evidence="10"/>
<dbReference type="PANTHER" id="PTHR22883">
    <property type="entry name" value="ZINC FINGER DHHC DOMAIN CONTAINING PROTEIN"/>
    <property type="match status" value="1"/>
</dbReference>
<keyword evidence="8 10" id="KW-0012">Acyltransferase</keyword>
<evidence type="ECO:0000256" key="2">
    <source>
        <dbReference type="ARBA" id="ARBA00022679"/>
    </source>
</evidence>
<feature type="region of interest" description="Disordered" evidence="11">
    <location>
        <begin position="175"/>
        <end position="194"/>
    </location>
</feature>
<keyword evidence="7" id="KW-0449">Lipoprotein</keyword>
<dbReference type="GO" id="GO:0006612">
    <property type="term" value="P:protein targeting to membrane"/>
    <property type="evidence" value="ECO:0007669"/>
    <property type="project" value="TreeGrafter"/>
</dbReference>
<feature type="transmembrane region" description="Helical" evidence="10">
    <location>
        <begin position="123"/>
        <end position="142"/>
    </location>
</feature>
<evidence type="ECO:0000256" key="1">
    <source>
        <dbReference type="ARBA" id="ARBA00004127"/>
    </source>
</evidence>
<evidence type="ECO:0000256" key="9">
    <source>
        <dbReference type="ARBA" id="ARBA00048048"/>
    </source>
</evidence>
<evidence type="ECO:0000256" key="6">
    <source>
        <dbReference type="ARBA" id="ARBA00023139"/>
    </source>
</evidence>
<feature type="compositionally biased region" description="Basic and acidic residues" evidence="11">
    <location>
        <begin position="14"/>
        <end position="27"/>
    </location>
</feature>
<evidence type="ECO:0000256" key="3">
    <source>
        <dbReference type="ARBA" id="ARBA00022692"/>
    </source>
</evidence>
<comment type="catalytic activity">
    <reaction evidence="9 10">
        <text>L-cysteinyl-[protein] + hexadecanoyl-CoA = S-hexadecanoyl-L-cysteinyl-[protein] + CoA</text>
        <dbReference type="Rhea" id="RHEA:36683"/>
        <dbReference type="Rhea" id="RHEA-COMP:10131"/>
        <dbReference type="Rhea" id="RHEA-COMP:11032"/>
        <dbReference type="ChEBI" id="CHEBI:29950"/>
        <dbReference type="ChEBI" id="CHEBI:57287"/>
        <dbReference type="ChEBI" id="CHEBI:57379"/>
        <dbReference type="ChEBI" id="CHEBI:74151"/>
        <dbReference type="EC" id="2.3.1.225"/>
    </reaction>
</comment>
<evidence type="ECO:0000256" key="7">
    <source>
        <dbReference type="ARBA" id="ARBA00023288"/>
    </source>
</evidence>
<feature type="transmembrane region" description="Helical" evidence="10">
    <location>
        <begin position="90"/>
        <end position="111"/>
    </location>
</feature>